<dbReference type="EMBL" id="QZJW01000048">
    <property type="protein sequence ID" value="RJO60294.1"/>
    <property type="molecule type" value="Genomic_DNA"/>
</dbReference>
<comment type="caution">
    <text evidence="3">The sequence shown here is derived from an EMBL/GenBank/DDBJ whole genome shotgun (WGS) entry which is preliminary data.</text>
</comment>
<protein>
    <submittedName>
        <fullName evidence="3">Uncharacterized protein</fullName>
    </submittedName>
</protein>
<dbReference type="Proteomes" id="UP000285655">
    <property type="component" value="Unassembled WGS sequence"/>
</dbReference>
<gene>
    <name evidence="3" type="ORF">C4544_05385</name>
</gene>
<organism evidence="3 4">
    <name type="scientific">candidate division WS5 bacterium</name>
    <dbReference type="NCBI Taxonomy" id="2093353"/>
    <lineage>
        <taxon>Bacteria</taxon>
        <taxon>candidate division WS5</taxon>
    </lineage>
</organism>
<name>A0A419DB32_9BACT</name>
<feature type="region of interest" description="Disordered" evidence="1">
    <location>
        <begin position="1"/>
        <end position="23"/>
    </location>
</feature>
<keyword evidence="2" id="KW-0472">Membrane</keyword>
<evidence type="ECO:0000256" key="1">
    <source>
        <dbReference type="SAM" id="MobiDB-lite"/>
    </source>
</evidence>
<feature type="transmembrane region" description="Helical" evidence="2">
    <location>
        <begin position="81"/>
        <end position="101"/>
    </location>
</feature>
<sequence length="130" mass="14970">MDDKDRKARLKKQAEDEAISSTQMSNEDIIKGIHYCSSVPPPYGDSTSLKKSIAYFSSLLFNLSRQAEESTNKTIKLTKQIYYLTWFIAILTAVLLFVGFFEFPKKRMFHDQQANQTTKNNQQDDSSKTQ</sequence>
<dbReference type="AlphaFoldDB" id="A0A419DB32"/>
<keyword evidence="2" id="KW-1133">Transmembrane helix</keyword>
<evidence type="ECO:0000313" key="4">
    <source>
        <dbReference type="Proteomes" id="UP000285655"/>
    </source>
</evidence>
<evidence type="ECO:0000313" key="3">
    <source>
        <dbReference type="EMBL" id="RJO60294.1"/>
    </source>
</evidence>
<keyword evidence="2" id="KW-0812">Transmembrane</keyword>
<proteinExistence type="predicted"/>
<reference evidence="3 4" key="1">
    <citation type="journal article" date="2017" name="ISME J.">
        <title>Energy and carbon metabolisms in a deep terrestrial subsurface fluid microbial community.</title>
        <authorList>
            <person name="Momper L."/>
            <person name="Jungbluth S.P."/>
            <person name="Lee M.D."/>
            <person name="Amend J.P."/>
        </authorList>
    </citation>
    <scope>NUCLEOTIDE SEQUENCE [LARGE SCALE GENOMIC DNA]</scope>
    <source>
        <strain evidence="3">SURF_29</strain>
    </source>
</reference>
<accession>A0A419DB32</accession>
<evidence type="ECO:0000256" key="2">
    <source>
        <dbReference type="SAM" id="Phobius"/>
    </source>
</evidence>